<gene>
    <name evidence="2" type="ORF">Abin_016_012</name>
    <name evidence="3" type="ORF">AIN02nite_27170</name>
</gene>
<reference evidence="2 4" key="1">
    <citation type="submission" date="2012-11" db="EMBL/GenBank/DDBJ databases">
        <title>Whole genome sequence of Acetobacter indonesiensis 5H-1.</title>
        <authorList>
            <person name="Azuma Y."/>
            <person name="Higashiura N."/>
            <person name="Hirakawa H."/>
            <person name="Matsushita K."/>
        </authorList>
    </citation>
    <scope>NUCLEOTIDE SEQUENCE [LARGE SCALE GENOMIC DNA]</scope>
    <source>
        <strain evidence="2 4">5H-1</strain>
    </source>
</reference>
<feature type="domain" description="Restriction endonuclease type IV Mrr" evidence="1">
    <location>
        <begin position="15"/>
        <end position="68"/>
    </location>
</feature>
<evidence type="ECO:0000259" key="1">
    <source>
        <dbReference type="Pfam" id="PF04471"/>
    </source>
</evidence>
<keyword evidence="2" id="KW-0255">Endonuclease</keyword>
<dbReference type="EMBL" id="BAMW01000016">
    <property type="protein sequence ID" value="GAN63004.1"/>
    <property type="molecule type" value="Genomic_DNA"/>
</dbReference>
<dbReference type="Proteomes" id="UP000321104">
    <property type="component" value="Unassembled WGS sequence"/>
</dbReference>
<keyword evidence="4" id="KW-1185">Reference proteome</keyword>
<dbReference type="GO" id="GO:0004519">
    <property type="term" value="F:endonuclease activity"/>
    <property type="evidence" value="ECO:0007669"/>
    <property type="project" value="UniProtKB-KW"/>
</dbReference>
<proteinExistence type="predicted"/>
<evidence type="ECO:0000313" key="5">
    <source>
        <dbReference type="Proteomes" id="UP000321104"/>
    </source>
</evidence>
<name>A0A6N3T661_9PROT</name>
<dbReference type="Pfam" id="PF04471">
    <property type="entry name" value="Mrr_cat"/>
    <property type="match status" value="1"/>
</dbReference>
<sequence length="72" mass="7868">MIRLSIYVGAFVVVSAVGYAAVQQVSAAQKHYSAQFSTVVSNAPYTVSAQHLVKTNDVFLLHHNELLSFSKK</sequence>
<keyword evidence="2" id="KW-0540">Nuclease</keyword>
<evidence type="ECO:0000313" key="2">
    <source>
        <dbReference type="EMBL" id="GAN63004.1"/>
    </source>
</evidence>
<comment type="caution">
    <text evidence="3">The sequence shown here is derived from an EMBL/GenBank/DDBJ whole genome shotgun (WGS) entry which is preliminary data.</text>
</comment>
<accession>A0A6N3T661</accession>
<protein>
    <submittedName>
        <fullName evidence="2">Endonuclease</fullName>
    </submittedName>
</protein>
<evidence type="ECO:0000313" key="4">
    <source>
        <dbReference type="Proteomes" id="UP000032673"/>
    </source>
</evidence>
<dbReference type="AlphaFoldDB" id="A0A6N3T661"/>
<dbReference type="Proteomes" id="UP000032673">
    <property type="component" value="Unassembled WGS sequence"/>
</dbReference>
<dbReference type="GO" id="GO:0009307">
    <property type="term" value="P:DNA restriction-modification system"/>
    <property type="evidence" value="ECO:0007669"/>
    <property type="project" value="InterPro"/>
</dbReference>
<dbReference type="RefSeq" id="WP_048845540.1">
    <property type="nucleotide sequence ID" value="NZ_BAMW01000016.1"/>
</dbReference>
<reference evidence="3 5" key="2">
    <citation type="submission" date="2019-07" db="EMBL/GenBank/DDBJ databases">
        <title>Whole genome shotgun sequence of Acetobacter indonesiensis NBRC 16471.</title>
        <authorList>
            <person name="Hosoyama A."/>
            <person name="Uohara A."/>
            <person name="Ohji S."/>
            <person name="Ichikawa N."/>
        </authorList>
    </citation>
    <scope>NUCLEOTIDE SEQUENCE [LARGE SCALE GENOMIC DNA]</scope>
    <source>
        <strain evidence="3 5">NBRC 16471</strain>
    </source>
</reference>
<evidence type="ECO:0000313" key="3">
    <source>
        <dbReference type="EMBL" id="GEN04692.1"/>
    </source>
</evidence>
<dbReference type="EMBL" id="BJXQ01000024">
    <property type="protein sequence ID" value="GEN04692.1"/>
    <property type="molecule type" value="Genomic_DNA"/>
</dbReference>
<dbReference type="GO" id="GO:0003677">
    <property type="term" value="F:DNA binding"/>
    <property type="evidence" value="ECO:0007669"/>
    <property type="project" value="InterPro"/>
</dbReference>
<organism evidence="3 5">
    <name type="scientific">Acetobacter indonesiensis</name>
    <dbReference type="NCBI Taxonomy" id="104101"/>
    <lineage>
        <taxon>Bacteria</taxon>
        <taxon>Pseudomonadati</taxon>
        <taxon>Pseudomonadota</taxon>
        <taxon>Alphaproteobacteria</taxon>
        <taxon>Acetobacterales</taxon>
        <taxon>Acetobacteraceae</taxon>
        <taxon>Acetobacter</taxon>
    </lineage>
</organism>
<dbReference type="InterPro" id="IPR007560">
    <property type="entry name" value="Restrct_endonuc_IV_Mrr"/>
</dbReference>
<keyword evidence="2" id="KW-0378">Hydrolase</keyword>